<keyword evidence="1" id="KW-0732">Signal</keyword>
<sequence length="211" mass="22778">MVILAGCLAVLPFNSTVTMLEVPLFTPAECLAVAEATAEAVSRPGFSPTSFLLDPSTEVPVQDLPAEVSTMVSEALRQRLMPFVGLEFSSQGQVVLDERLYVEHYQAYHEPPPVAHVRQGQLALRVELDPPESKYVGGGGVRLESMGKTITPGMGSGLVLPAKLSRLVGSACRSVIVGGLRYISHTAWLAVVSSPSAPRCHRREHTPQRFF</sequence>
<dbReference type="EMBL" id="FN647683">
    <property type="protein sequence ID" value="CBN79202.1"/>
    <property type="molecule type" value="Genomic_DNA"/>
</dbReference>
<protein>
    <submittedName>
        <fullName evidence="2">Uncharacterized protein</fullName>
    </submittedName>
</protein>
<dbReference type="AlphaFoldDB" id="D8LC19"/>
<feature type="signal peptide" evidence="1">
    <location>
        <begin position="1"/>
        <end position="19"/>
    </location>
</feature>
<accession>D8LC19</accession>
<proteinExistence type="predicted"/>
<keyword evidence="3" id="KW-1185">Reference proteome</keyword>
<organism evidence="2 3">
    <name type="scientific">Ectocarpus siliculosus</name>
    <name type="common">Brown alga</name>
    <name type="synonym">Conferva siliculosa</name>
    <dbReference type="NCBI Taxonomy" id="2880"/>
    <lineage>
        <taxon>Eukaryota</taxon>
        <taxon>Sar</taxon>
        <taxon>Stramenopiles</taxon>
        <taxon>Ochrophyta</taxon>
        <taxon>PX clade</taxon>
        <taxon>Phaeophyceae</taxon>
        <taxon>Ectocarpales</taxon>
        <taxon>Ectocarpaceae</taxon>
        <taxon>Ectocarpus</taxon>
    </lineage>
</organism>
<reference evidence="2 3" key="1">
    <citation type="journal article" date="2010" name="Nature">
        <title>The Ectocarpus genome and the independent evolution of multicellularity in brown algae.</title>
        <authorList>
            <person name="Cock J.M."/>
            <person name="Sterck L."/>
            <person name="Rouze P."/>
            <person name="Scornet D."/>
            <person name="Allen A.E."/>
            <person name="Amoutzias G."/>
            <person name="Anthouard V."/>
            <person name="Artiguenave F."/>
            <person name="Aury J.M."/>
            <person name="Badger J.H."/>
            <person name="Beszteri B."/>
            <person name="Billiau K."/>
            <person name="Bonnet E."/>
            <person name="Bothwell J.H."/>
            <person name="Bowler C."/>
            <person name="Boyen C."/>
            <person name="Brownlee C."/>
            <person name="Carrano C.J."/>
            <person name="Charrier B."/>
            <person name="Cho G.Y."/>
            <person name="Coelho S.M."/>
            <person name="Collen J."/>
            <person name="Corre E."/>
            <person name="Da Silva C."/>
            <person name="Delage L."/>
            <person name="Delaroque N."/>
            <person name="Dittami S.M."/>
            <person name="Doulbeau S."/>
            <person name="Elias M."/>
            <person name="Farnham G."/>
            <person name="Gachon C.M."/>
            <person name="Gschloessl B."/>
            <person name="Heesch S."/>
            <person name="Jabbari K."/>
            <person name="Jubin C."/>
            <person name="Kawai H."/>
            <person name="Kimura K."/>
            <person name="Kloareg B."/>
            <person name="Kupper F.C."/>
            <person name="Lang D."/>
            <person name="Le Bail A."/>
            <person name="Leblanc C."/>
            <person name="Lerouge P."/>
            <person name="Lohr M."/>
            <person name="Lopez P.J."/>
            <person name="Martens C."/>
            <person name="Maumus F."/>
            <person name="Michel G."/>
            <person name="Miranda-Saavedra D."/>
            <person name="Morales J."/>
            <person name="Moreau H."/>
            <person name="Motomura T."/>
            <person name="Nagasato C."/>
            <person name="Napoli C.A."/>
            <person name="Nelson D.R."/>
            <person name="Nyvall-Collen P."/>
            <person name="Peters A.F."/>
            <person name="Pommier C."/>
            <person name="Potin P."/>
            <person name="Poulain J."/>
            <person name="Quesneville H."/>
            <person name="Read B."/>
            <person name="Rensing S.A."/>
            <person name="Ritter A."/>
            <person name="Rousvoal S."/>
            <person name="Samanta M."/>
            <person name="Samson G."/>
            <person name="Schroeder D.C."/>
            <person name="Segurens B."/>
            <person name="Strittmatter M."/>
            <person name="Tonon T."/>
            <person name="Tregear J.W."/>
            <person name="Valentin K."/>
            <person name="von Dassow P."/>
            <person name="Yamagishi T."/>
            <person name="Van de Peer Y."/>
            <person name="Wincker P."/>
        </authorList>
    </citation>
    <scope>NUCLEOTIDE SEQUENCE [LARGE SCALE GENOMIC DNA]</scope>
    <source>
        <strain evidence="3">Ec32 / CCAP1310/4</strain>
    </source>
</reference>
<dbReference type="Proteomes" id="UP000002630">
    <property type="component" value="Linkage Group LG08"/>
</dbReference>
<evidence type="ECO:0000313" key="2">
    <source>
        <dbReference type="EMBL" id="CBN79202.1"/>
    </source>
</evidence>
<dbReference type="InParanoid" id="D8LC19"/>
<gene>
    <name evidence="2" type="ORF">Esi_0010_0119</name>
</gene>
<evidence type="ECO:0000313" key="3">
    <source>
        <dbReference type="Proteomes" id="UP000002630"/>
    </source>
</evidence>
<dbReference type="EMBL" id="FN649733">
    <property type="protein sequence ID" value="CBN79202.1"/>
    <property type="molecule type" value="Genomic_DNA"/>
</dbReference>
<name>D8LC19_ECTSI</name>
<feature type="chain" id="PRO_5003116996" evidence="1">
    <location>
        <begin position="20"/>
        <end position="211"/>
    </location>
</feature>
<evidence type="ECO:0000256" key="1">
    <source>
        <dbReference type="SAM" id="SignalP"/>
    </source>
</evidence>